<dbReference type="GO" id="GO:0051287">
    <property type="term" value="F:NAD binding"/>
    <property type="evidence" value="ECO:0007669"/>
    <property type="project" value="UniProtKB-UniRule"/>
</dbReference>
<dbReference type="Pfam" id="PF05173">
    <property type="entry name" value="DapB_C"/>
    <property type="match status" value="1"/>
</dbReference>
<dbReference type="PANTHER" id="PTHR20836:SF7">
    <property type="entry name" value="4-HYDROXY-TETRAHYDRODIPICOLINATE REDUCTASE"/>
    <property type="match status" value="1"/>
</dbReference>
<dbReference type="Pfam" id="PF01113">
    <property type="entry name" value="DapB_N"/>
    <property type="match status" value="1"/>
</dbReference>
<evidence type="ECO:0000259" key="12">
    <source>
        <dbReference type="Pfam" id="PF05173"/>
    </source>
</evidence>
<evidence type="ECO:0000313" key="14">
    <source>
        <dbReference type="Proteomes" id="UP000036873"/>
    </source>
</evidence>
<dbReference type="GO" id="GO:0009089">
    <property type="term" value="P:lysine biosynthetic process via diaminopimelate"/>
    <property type="evidence" value="ECO:0007669"/>
    <property type="project" value="UniProtKB-UniRule"/>
</dbReference>
<evidence type="ECO:0000256" key="1">
    <source>
        <dbReference type="ARBA" id="ARBA00006642"/>
    </source>
</evidence>
<dbReference type="SUPFAM" id="SSF51735">
    <property type="entry name" value="NAD(P)-binding Rossmann-fold domains"/>
    <property type="match status" value="1"/>
</dbReference>
<dbReference type="InterPro" id="IPR000846">
    <property type="entry name" value="DapB_N"/>
</dbReference>
<comment type="caution">
    <text evidence="9">Lacks conserved residue(s) required for the propagation of feature annotation.</text>
</comment>
<dbReference type="GO" id="GO:0019877">
    <property type="term" value="P:diaminopimelate biosynthetic process"/>
    <property type="evidence" value="ECO:0007669"/>
    <property type="project" value="UniProtKB-UniRule"/>
</dbReference>
<comment type="caution">
    <text evidence="13">The sequence shown here is derived from an EMBL/GenBank/DDBJ whole genome shotgun (WGS) entry which is preliminary data.</text>
</comment>
<feature type="domain" description="Dihydrodipicolinate reductase C-terminal" evidence="12">
    <location>
        <begin position="115"/>
        <end position="247"/>
    </location>
</feature>
<evidence type="ECO:0000256" key="3">
    <source>
        <dbReference type="ARBA" id="ARBA00022605"/>
    </source>
</evidence>
<dbReference type="Gene3D" id="3.30.360.10">
    <property type="entry name" value="Dihydrodipicolinate Reductase, domain 2"/>
    <property type="match status" value="1"/>
</dbReference>
<dbReference type="PIRSF" id="PIRSF000161">
    <property type="entry name" value="DHPR"/>
    <property type="match status" value="1"/>
</dbReference>
<keyword evidence="3 9" id="KW-0028">Amino-acid biosynthesis</keyword>
<dbReference type="OrthoDB" id="9790352at2"/>
<dbReference type="GO" id="GO:0016726">
    <property type="term" value="F:oxidoreductase activity, acting on CH or CH2 groups, NAD or NADP as acceptor"/>
    <property type="evidence" value="ECO:0007669"/>
    <property type="project" value="UniProtKB-UniRule"/>
</dbReference>
<evidence type="ECO:0000256" key="8">
    <source>
        <dbReference type="ARBA" id="ARBA00023154"/>
    </source>
</evidence>
<comment type="caution">
    <text evidence="9">Was originally thought to be a dihydrodipicolinate reductase (DHDPR), catalyzing the conversion of dihydrodipicolinate to tetrahydrodipicolinate. However, it was shown in E.coli that the substrate of the enzymatic reaction is not dihydrodipicolinate (DHDP) but in fact (2S,4S)-4-hydroxy-2,3,4,5-tetrahydrodipicolinic acid (HTPA), the product released by the DapA-catalyzed reaction.</text>
</comment>
<gene>
    <name evidence="9" type="primary">dapB</name>
    <name evidence="13" type="ORF">AKG39_01685</name>
</gene>
<keyword evidence="6 9" id="KW-0560">Oxidoreductase</keyword>
<dbReference type="FunFam" id="3.30.360.10:FF:000009">
    <property type="entry name" value="4-hydroxy-tetrahydrodipicolinate reductase"/>
    <property type="match status" value="1"/>
</dbReference>
<keyword evidence="2 9" id="KW-0963">Cytoplasm</keyword>
<evidence type="ECO:0000256" key="6">
    <source>
        <dbReference type="ARBA" id="ARBA00023002"/>
    </source>
</evidence>
<evidence type="ECO:0000256" key="9">
    <source>
        <dbReference type="HAMAP-Rule" id="MF_00102"/>
    </source>
</evidence>
<feature type="binding site" evidence="9">
    <location>
        <position position="37"/>
    </location>
    <ligand>
        <name>NAD(+)</name>
        <dbReference type="ChEBI" id="CHEBI:57540"/>
    </ligand>
</feature>
<dbReference type="UniPathway" id="UPA00034">
    <property type="reaction ID" value="UER00018"/>
</dbReference>
<dbReference type="PANTHER" id="PTHR20836">
    <property type="entry name" value="DIHYDRODIPICOLINATE REDUCTASE"/>
    <property type="match status" value="1"/>
</dbReference>
<dbReference type="CDD" id="cd02274">
    <property type="entry name" value="DHDPR_N"/>
    <property type="match status" value="1"/>
</dbReference>
<proteinExistence type="inferred from homology"/>
<feature type="binding site" evidence="9">
    <location>
        <begin position="152"/>
        <end position="153"/>
    </location>
    <ligand>
        <name>(S)-2,3,4,5-tetrahydrodipicolinate</name>
        <dbReference type="ChEBI" id="CHEBI:16845"/>
    </ligand>
</feature>
<keyword evidence="8 9" id="KW-0457">Lysine biosynthesis</keyword>
<dbReference type="GO" id="GO:0005829">
    <property type="term" value="C:cytosol"/>
    <property type="evidence" value="ECO:0007669"/>
    <property type="project" value="TreeGrafter"/>
</dbReference>
<keyword evidence="4 9" id="KW-0521">NADP</keyword>
<protein>
    <recommendedName>
        <fullName evidence="9 10">4-hydroxy-tetrahydrodipicolinate reductase</fullName>
        <shortName evidence="9">HTPA reductase</shortName>
        <ecNumber evidence="9 10">1.17.1.8</ecNumber>
    </recommendedName>
</protein>
<dbReference type="GO" id="GO:0008839">
    <property type="term" value="F:4-hydroxy-tetrahydrodipicolinate reductase"/>
    <property type="evidence" value="ECO:0007669"/>
    <property type="project" value="UniProtKB-UniRule"/>
</dbReference>
<dbReference type="SUPFAM" id="SSF55347">
    <property type="entry name" value="Glyceraldehyde-3-phosphate dehydrogenase-like, C-terminal domain"/>
    <property type="match status" value="1"/>
</dbReference>
<comment type="subunit">
    <text evidence="9">Homotetramer.</text>
</comment>
<dbReference type="InterPro" id="IPR036291">
    <property type="entry name" value="NAD(P)-bd_dom_sf"/>
</dbReference>
<keyword evidence="7 9" id="KW-0520">NAD</keyword>
<dbReference type="HAMAP" id="MF_00102">
    <property type="entry name" value="DapB"/>
    <property type="match status" value="1"/>
</dbReference>
<dbReference type="Gene3D" id="3.40.50.720">
    <property type="entry name" value="NAD(P)-binding Rossmann-like Domain"/>
    <property type="match status" value="1"/>
</dbReference>
<feature type="domain" description="Dihydrodipicolinate reductase N-terminal" evidence="11">
    <location>
        <begin position="3"/>
        <end position="112"/>
    </location>
</feature>
<dbReference type="RefSeq" id="WP_050738633.1">
    <property type="nucleotide sequence ID" value="NZ_LGYO01000005.1"/>
</dbReference>
<dbReference type="STRING" id="52689.AKG39_01685"/>
<dbReference type="AlphaFoldDB" id="A0A0L6U461"/>
<accession>A0A0L6U461</accession>
<evidence type="ECO:0000313" key="13">
    <source>
        <dbReference type="EMBL" id="KNZ43309.1"/>
    </source>
</evidence>
<dbReference type="InterPro" id="IPR022663">
    <property type="entry name" value="DapB_C"/>
</dbReference>
<organism evidence="13 14">
    <name type="scientific">Acetobacterium bakii</name>
    <dbReference type="NCBI Taxonomy" id="52689"/>
    <lineage>
        <taxon>Bacteria</taxon>
        <taxon>Bacillati</taxon>
        <taxon>Bacillota</taxon>
        <taxon>Clostridia</taxon>
        <taxon>Eubacteriales</taxon>
        <taxon>Eubacteriaceae</taxon>
        <taxon>Acetobacterium</taxon>
    </lineage>
</organism>
<dbReference type="InterPro" id="IPR023940">
    <property type="entry name" value="DHDPR_bac"/>
</dbReference>
<feature type="binding site" evidence="9">
    <location>
        <begin position="8"/>
        <end position="13"/>
    </location>
    <ligand>
        <name>NAD(+)</name>
        <dbReference type="ChEBI" id="CHEBI:57540"/>
    </ligand>
</feature>
<name>A0A0L6U461_9FIRM</name>
<dbReference type="PROSITE" id="PS01298">
    <property type="entry name" value="DAPB"/>
    <property type="match status" value="1"/>
</dbReference>
<comment type="subcellular location">
    <subcellularLocation>
        <location evidence="9">Cytoplasm</location>
    </subcellularLocation>
</comment>
<sequence>MLNILLTGVSGAMGAMLMKIIQDAPECRIAAGYDHVENTTLPFPVYTNLNNCQEQIDVIIDFSHYKAFSGIFGYASAHKTPIVIATTGLSETDLAAIKEGAKDFPIFKTANMSLGINLLAKALKDIAGPLEEGFDIEIIEKHHNKKIDAPSGTALLLADAVNDGLMNKKDYTFGRYGRDAKRSENEMGIHAIRGGTIPGEHTVIFAGNDEIIEIKHSALSKKVFAEGALKAAKYIAAKGPGLYDMSMLIND</sequence>
<keyword evidence="14" id="KW-1185">Reference proteome</keyword>
<dbReference type="EC" id="1.17.1.8" evidence="9 10"/>
<feature type="binding site" evidence="9">
    <location>
        <begin position="85"/>
        <end position="87"/>
    </location>
    <ligand>
        <name>NAD(+)</name>
        <dbReference type="ChEBI" id="CHEBI:57540"/>
    </ligand>
</feature>
<dbReference type="EMBL" id="LGYO01000005">
    <property type="protein sequence ID" value="KNZ43309.1"/>
    <property type="molecule type" value="Genomic_DNA"/>
</dbReference>
<evidence type="ECO:0000256" key="10">
    <source>
        <dbReference type="NCBIfam" id="TIGR00036"/>
    </source>
</evidence>
<evidence type="ECO:0000256" key="7">
    <source>
        <dbReference type="ARBA" id="ARBA00023027"/>
    </source>
</evidence>
<comment type="catalytic activity">
    <reaction evidence="9">
        <text>(S)-2,3,4,5-tetrahydrodipicolinate + NAD(+) + H2O = (2S,4S)-4-hydroxy-2,3,4,5-tetrahydrodipicolinate + NADH + H(+)</text>
        <dbReference type="Rhea" id="RHEA:35323"/>
        <dbReference type="ChEBI" id="CHEBI:15377"/>
        <dbReference type="ChEBI" id="CHEBI:15378"/>
        <dbReference type="ChEBI" id="CHEBI:16845"/>
        <dbReference type="ChEBI" id="CHEBI:57540"/>
        <dbReference type="ChEBI" id="CHEBI:57945"/>
        <dbReference type="ChEBI" id="CHEBI:67139"/>
        <dbReference type="EC" id="1.17.1.8"/>
    </reaction>
</comment>
<comment type="similarity">
    <text evidence="1 9">Belongs to the DapB family.</text>
</comment>
<feature type="binding site" evidence="9">
    <location>
        <begin position="109"/>
        <end position="112"/>
    </location>
    <ligand>
        <name>NAD(+)</name>
        <dbReference type="ChEBI" id="CHEBI:57540"/>
    </ligand>
</feature>
<evidence type="ECO:0000256" key="2">
    <source>
        <dbReference type="ARBA" id="ARBA00022490"/>
    </source>
</evidence>
<dbReference type="InterPro" id="IPR022664">
    <property type="entry name" value="DapB_N_CS"/>
</dbReference>
<evidence type="ECO:0000259" key="11">
    <source>
        <dbReference type="Pfam" id="PF01113"/>
    </source>
</evidence>
<reference evidence="14" key="1">
    <citation type="submission" date="2015-07" db="EMBL/GenBank/DDBJ databases">
        <title>Draft genome sequence of Acetobacterium bakii DSM 8293, a potential psychrophilic chemical producer through syngas fermentation.</title>
        <authorList>
            <person name="Song Y."/>
            <person name="Hwang S."/>
            <person name="Cho B.-K."/>
        </authorList>
    </citation>
    <scope>NUCLEOTIDE SEQUENCE [LARGE SCALE GENOMIC DNA]</scope>
    <source>
        <strain evidence="14">DSM 8239</strain>
    </source>
</reference>
<dbReference type="NCBIfam" id="TIGR00036">
    <property type="entry name" value="dapB"/>
    <property type="match status" value="1"/>
</dbReference>
<keyword evidence="5 9" id="KW-0220">Diaminopimelate biosynthesis</keyword>
<feature type="active site" description="Proton donor" evidence="9">
    <location>
        <position position="146"/>
    </location>
</feature>
<comment type="pathway">
    <text evidence="9">Amino-acid biosynthesis; L-lysine biosynthesis via DAP pathway; (S)-tetrahydrodipicolinate from L-aspartate: step 4/4.</text>
</comment>
<evidence type="ECO:0000256" key="5">
    <source>
        <dbReference type="ARBA" id="ARBA00022915"/>
    </source>
</evidence>
<evidence type="ECO:0000256" key="4">
    <source>
        <dbReference type="ARBA" id="ARBA00022857"/>
    </source>
</evidence>
<feature type="binding site" evidence="9">
    <location>
        <position position="143"/>
    </location>
    <ligand>
        <name>(S)-2,3,4,5-tetrahydrodipicolinate</name>
        <dbReference type="ChEBI" id="CHEBI:16845"/>
    </ligand>
</feature>
<comment type="function">
    <text evidence="9">Catalyzes the conversion of 4-hydroxy-tetrahydrodipicolinate (HTPA) to tetrahydrodipicolinate.</text>
</comment>
<dbReference type="PATRIC" id="fig|52689.4.peg.2857"/>
<dbReference type="Proteomes" id="UP000036873">
    <property type="component" value="Unassembled WGS sequence"/>
</dbReference>
<feature type="active site" description="Proton donor/acceptor" evidence="9">
    <location>
        <position position="142"/>
    </location>
</feature>
<comment type="catalytic activity">
    <reaction evidence="9">
        <text>(S)-2,3,4,5-tetrahydrodipicolinate + NADP(+) + H2O = (2S,4S)-4-hydroxy-2,3,4,5-tetrahydrodipicolinate + NADPH + H(+)</text>
        <dbReference type="Rhea" id="RHEA:35331"/>
        <dbReference type="ChEBI" id="CHEBI:15377"/>
        <dbReference type="ChEBI" id="CHEBI:15378"/>
        <dbReference type="ChEBI" id="CHEBI:16845"/>
        <dbReference type="ChEBI" id="CHEBI:57783"/>
        <dbReference type="ChEBI" id="CHEBI:58349"/>
        <dbReference type="ChEBI" id="CHEBI:67139"/>
        <dbReference type="EC" id="1.17.1.8"/>
    </reaction>
</comment>
<dbReference type="GO" id="GO:0050661">
    <property type="term" value="F:NADP binding"/>
    <property type="evidence" value="ECO:0007669"/>
    <property type="project" value="UniProtKB-UniRule"/>
</dbReference>